<dbReference type="InterPro" id="IPR008929">
    <property type="entry name" value="Chondroitin_lyas"/>
</dbReference>
<dbReference type="OrthoDB" id="1290722at2"/>
<protein>
    <recommendedName>
        <fullName evidence="3">Heparinase</fullName>
    </recommendedName>
</protein>
<dbReference type="Proteomes" id="UP000215509">
    <property type="component" value="Unassembled WGS sequence"/>
</dbReference>
<evidence type="ECO:0000313" key="2">
    <source>
        <dbReference type="Proteomes" id="UP000215509"/>
    </source>
</evidence>
<name>A0A229UJP4_9BACL</name>
<dbReference type="EMBL" id="NMQW01000042">
    <property type="protein sequence ID" value="OXM83613.1"/>
    <property type="molecule type" value="Genomic_DNA"/>
</dbReference>
<proteinExistence type="predicted"/>
<dbReference type="Gene3D" id="1.50.10.100">
    <property type="entry name" value="Chondroitin AC/alginate lyase"/>
    <property type="match status" value="1"/>
</dbReference>
<organism evidence="1 2">
    <name type="scientific">Paenibacillus rigui</name>
    <dbReference type="NCBI Taxonomy" id="554312"/>
    <lineage>
        <taxon>Bacteria</taxon>
        <taxon>Bacillati</taxon>
        <taxon>Bacillota</taxon>
        <taxon>Bacilli</taxon>
        <taxon>Bacillales</taxon>
        <taxon>Paenibacillaceae</taxon>
        <taxon>Paenibacillus</taxon>
    </lineage>
</organism>
<evidence type="ECO:0008006" key="3">
    <source>
        <dbReference type="Google" id="ProtNLM"/>
    </source>
</evidence>
<gene>
    <name evidence="1" type="ORF">CF651_24615</name>
</gene>
<dbReference type="InterPro" id="IPR008930">
    <property type="entry name" value="Terpenoid_cyclase/PrenylTrfase"/>
</dbReference>
<accession>A0A229UJP4</accession>
<dbReference type="RefSeq" id="WP_094017540.1">
    <property type="nucleotide sequence ID" value="NZ_NMQW01000042.1"/>
</dbReference>
<dbReference type="SUPFAM" id="SSF48239">
    <property type="entry name" value="Terpenoid cyclases/Protein prenyltransferases"/>
    <property type="match status" value="1"/>
</dbReference>
<comment type="caution">
    <text evidence="1">The sequence shown here is derived from an EMBL/GenBank/DDBJ whole genome shotgun (WGS) entry which is preliminary data.</text>
</comment>
<sequence>MEPILVQLTECNDRWTEAGWKRQIMDAASKYNGGVVDEASGIARPHHLGTPVVMASWAASLVQPQSRYYRDAKLLQAFGLASQFMLNRQHSDGTISLGATNFHSPPDTAFVVTGLAQVYQLLKREAWPEAEPALLNVRLFLERTIPAMLTGGCHTPNHRWVLTAALAMLYELFERPELKQRAQAWLAEGIDITEEGEWTERSNGIYNAVSDISLYHTARVFGQPELLEPVRRNLRMMIYMIHPNGDVVTEYSGRQDLGQTFDLSNYFLICRLMAEHDRDPLMAAMSDAAGEALDKFREGVNNHPAVGTLLYSRGLQDLPRTPLPNCYVKPIHLDYPMQKYVDRLESAGHHGQVRYSRLHLHFGAPLVRIRELDDSMTVMSQAPSFFSLRHGQARLLGIKLASSFAPGTIVFDRLTASEELDQFKLEKIEEKGYNGPIPSSLLTGAGSAASSLRAGLRASSSISLDASFESASNPSSGSVAAGLWASSAAAAGLASVSLEPSPWYLLPHQHRPITHLQRHALSAELSRSRDEWKLRVVSGEQEDVLTQLTFVLGVEGRLEGDGLERISEWRYLLKSGSFRYRCGDDAIEFSSGCCEHKVSDIWEDVHPPGCIYVHVNLLTPMDRTFTLRLL</sequence>
<dbReference type="AlphaFoldDB" id="A0A229UJP4"/>
<evidence type="ECO:0000313" key="1">
    <source>
        <dbReference type="EMBL" id="OXM83613.1"/>
    </source>
</evidence>
<keyword evidence="2" id="KW-1185">Reference proteome</keyword>
<reference evidence="1 2" key="1">
    <citation type="submission" date="2017-07" db="EMBL/GenBank/DDBJ databases">
        <title>Genome sequencing and assembly of Paenibacillus rigui.</title>
        <authorList>
            <person name="Mayilraj S."/>
        </authorList>
    </citation>
    <scope>NUCLEOTIDE SEQUENCE [LARGE SCALE GENOMIC DNA]</scope>
    <source>
        <strain evidence="1 2">JCM 16352</strain>
    </source>
</reference>